<evidence type="ECO:0000313" key="6">
    <source>
        <dbReference type="Proteomes" id="UP000051682"/>
    </source>
</evidence>
<feature type="short sequence motif" description="DGA/G" evidence="2">
    <location>
        <begin position="378"/>
        <end position="380"/>
    </location>
</feature>
<evidence type="ECO:0000256" key="3">
    <source>
        <dbReference type="SAM" id="Phobius"/>
    </source>
</evidence>
<dbReference type="PANTHER" id="PTHR46394">
    <property type="entry name" value="ANNEXIN"/>
    <property type="match status" value="1"/>
</dbReference>
<feature type="active site" description="Proton acceptor" evidence="2">
    <location>
        <position position="378"/>
    </location>
</feature>
<keyword evidence="2" id="KW-0378">Hydrolase</keyword>
<dbReference type="PANTHER" id="PTHR46394:SF1">
    <property type="entry name" value="PNPLA DOMAIN-CONTAINING PROTEIN"/>
    <property type="match status" value="1"/>
</dbReference>
<evidence type="ECO:0000256" key="2">
    <source>
        <dbReference type="PROSITE-ProRule" id="PRU01161"/>
    </source>
</evidence>
<keyword evidence="3" id="KW-0812">Transmembrane</keyword>
<feature type="active site" description="Nucleophile" evidence="2">
    <location>
        <position position="82"/>
    </location>
</feature>
<reference evidence="5 6" key="1">
    <citation type="submission" date="2015-10" db="EMBL/GenBank/DDBJ databases">
        <title>Chryseobacterium aquaticum genome.</title>
        <authorList>
            <person name="Newman J.D."/>
            <person name="Ferguson M.B."/>
            <person name="Miller J.R."/>
        </authorList>
    </citation>
    <scope>NUCLEOTIDE SEQUENCE [LARGE SCALE GENOMIC DNA]</scope>
    <source>
        <strain evidence="5 6">KCTC 12483</strain>
    </source>
</reference>
<evidence type="ECO:0000313" key="5">
    <source>
        <dbReference type="EMBL" id="KQK24680.1"/>
    </source>
</evidence>
<dbReference type="RefSeq" id="WP_056017202.1">
    <property type="nucleotide sequence ID" value="NZ_LLYZ01000020.1"/>
</dbReference>
<dbReference type="EMBL" id="LLYZ01000020">
    <property type="protein sequence ID" value="KQK24680.1"/>
    <property type="molecule type" value="Genomic_DNA"/>
</dbReference>
<feature type="domain" description="PNPLA" evidence="4">
    <location>
        <begin position="49"/>
        <end position="391"/>
    </location>
</feature>
<feature type="transmembrane region" description="Helical" evidence="3">
    <location>
        <begin position="137"/>
        <end position="161"/>
    </location>
</feature>
<feature type="transmembrane region" description="Helical" evidence="3">
    <location>
        <begin position="167"/>
        <end position="187"/>
    </location>
</feature>
<dbReference type="Gene3D" id="3.40.1090.10">
    <property type="entry name" value="Cytosolic phospholipase A2 catalytic domain"/>
    <property type="match status" value="2"/>
</dbReference>
<dbReference type="AlphaFoldDB" id="A0A0Q3HPE4"/>
<dbReference type="GO" id="GO:0016787">
    <property type="term" value="F:hydrolase activity"/>
    <property type="evidence" value="ECO:0007669"/>
    <property type="project" value="UniProtKB-UniRule"/>
</dbReference>
<dbReference type="GO" id="GO:0016042">
    <property type="term" value="P:lipid catabolic process"/>
    <property type="evidence" value="ECO:0007669"/>
    <property type="project" value="UniProtKB-UniRule"/>
</dbReference>
<dbReference type="OrthoDB" id="9770965at2"/>
<feature type="short sequence motif" description="GXGXXG" evidence="2">
    <location>
        <begin position="53"/>
        <end position="58"/>
    </location>
</feature>
<dbReference type="InterPro" id="IPR052580">
    <property type="entry name" value="Lipid_Hydrolase"/>
</dbReference>
<name>A0A0Q3HPE4_9FLAO</name>
<dbReference type="SUPFAM" id="SSF52151">
    <property type="entry name" value="FabD/lysophospholipase-like"/>
    <property type="match status" value="1"/>
</dbReference>
<dbReference type="InterPro" id="IPR002641">
    <property type="entry name" value="PNPLA_dom"/>
</dbReference>
<dbReference type="InterPro" id="IPR016035">
    <property type="entry name" value="Acyl_Trfase/lysoPLipase"/>
</dbReference>
<protein>
    <submittedName>
        <fullName evidence="5">Patatin</fullName>
    </submittedName>
</protein>
<sequence>MKTEILQKIIEEDMLSQQSKDKLTALHENISQKEFSDILDAEGNQYINFVQEGGGVWGVALVGYLYALEIFGIRFLRIAGTSAGAINTMLIAALGDRSKNKSDRIKKILFSWKFVDFMDGKSIVRQMTSRILKSKNYLIKIGISFLLLAVSIIIFPFLILIFKINVWWYLIPFLILSLLLFTIYHYYNLFRVNKVGLNPGKAFENKLQSALDSFNIKSVSDLNLEYNKKGRALNLNYRYGNEDQYYNIALENIKSIYDNQLANLSISKFKFFLESAENNHAYKENPFTLLRSDYTIITTDINSKIKIELPKMADLYWTMEELSQISPAKFVRASMSVPFFFEPMIKKIDTSKDSIVHAWKFWMNAEPANVFEEGIFVDGGSISNFPIDIFHESDIFYPRIPVFGVRLMNTAELGEARGAGSKVILKSPGSFIGNIFDTLKGFNDKAFLNKYTFYSSHSIQFVDCSPSNWLNFFMEDNEKTELFNKGFLAGLEFLEKFDWKNYKYERMLVALKEKNILLQETKPDMG</sequence>
<organism evidence="5 6">
    <name type="scientific">Chryseobacterium aquaticum</name>
    <dbReference type="NCBI Taxonomy" id="452084"/>
    <lineage>
        <taxon>Bacteria</taxon>
        <taxon>Pseudomonadati</taxon>
        <taxon>Bacteroidota</taxon>
        <taxon>Flavobacteriia</taxon>
        <taxon>Flavobacteriales</taxon>
        <taxon>Weeksellaceae</taxon>
        <taxon>Chryseobacterium group</taxon>
        <taxon>Chryseobacterium</taxon>
    </lineage>
</organism>
<keyword evidence="2" id="KW-0442">Lipid degradation</keyword>
<accession>A0A0Q3HPE4</accession>
<dbReference type="STRING" id="452084.AR438_15975"/>
<evidence type="ECO:0000256" key="1">
    <source>
        <dbReference type="ARBA" id="ARBA00023098"/>
    </source>
</evidence>
<proteinExistence type="predicted"/>
<gene>
    <name evidence="5" type="ORF">AR438_15975</name>
</gene>
<keyword evidence="1 2" id="KW-0443">Lipid metabolism</keyword>
<dbReference type="Proteomes" id="UP000051682">
    <property type="component" value="Unassembled WGS sequence"/>
</dbReference>
<comment type="caution">
    <text evidence="5">The sequence shown here is derived from an EMBL/GenBank/DDBJ whole genome shotgun (WGS) entry which is preliminary data.</text>
</comment>
<feature type="short sequence motif" description="GXSXG" evidence="2">
    <location>
        <begin position="80"/>
        <end position="84"/>
    </location>
</feature>
<evidence type="ECO:0000259" key="4">
    <source>
        <dbReference type="PROSITE" id="PS51635"/>
    </source>
</evidence>
<keyword evidence="3" id="KW-1133">Transmembrane helix</keyword>
<dbReference type="Pfam" id="PF01734">
    <property type="entry name" value="Patatin"/>
    <property type="match status" value="1"/>
</dbReference>
<keyword evidence="3" id="KW-0472">Membrane</keyword>
<dbReference type="PROSITE" id="PS51635">
    <property type="entry name" value="PNPLA"/>
    <property type="match status" value="1"/>
</dbReference>
<keyword evidence="6" id="KW-1185">Reference proteome</keyword>